<protein>
    <submittedName>
        <fullName evidence="9">L-rhamnose/proton symporter RhaT</fullName>
    </submittedName>
</protein>
<feature type="transmembrane region" description="Helical" evidence="8">
    <location>
        <begin position="128"/>
        <end position="149"/>
    </location>
</feature>
<dbReference type="Pfam" id="PF06379">
    <property type="entry name" value="RhaT"/>
    <property type="match status" value="1"/>
</dbReference>
<keyword evidence="2" id="KW-1003">Cell membrane</keyword>
<feature type="transmembrane region" description="Helical" evidence="8">
    <location>
        <begin position="240"/>
        <end position="259"/>
    </location>
</feature>
<dbReference type="GO" id="GO:0015153">
    <property type="term" value="F:rhamnose transmembrane transporter activity"/>
    <property type="evidence" value="ECO:0007669"/>
    <property type="project" value="InterPro"/>
</dbReference>
<evidence type="ECO:0000256" key="4">
    <source>
        <dbReference type="ARBA" id="ARBA00022692"/>
    </source>
</evidence>
<dbReference type="KEGG" id="carl:PXC00_02400"/>
<feature type="transmembrane region" description="Helical" evidence="8">
    <location>
        <begin position="89"/>
        <end position="116"/>
    </location>
</feature>
<feature type="transmembrane region" description="Helical" evidence="8">
    <location>
        <begin position="161"/>
        <end position="180"/>
    </location>
</feature>
<dbReference type="RefSeq" id="WP_275845740.1">
    <property type="nucleotide sequence ID" value="NZ_CP135996.1"/>
</dbReference>
<feature type="transmembrane region" description="Helical" evidence="8">
    <location>
        <begin position="265"/>
        <end position="286"/>
    </location>
</feature>
<keyword evidence="1" id="KW-0813">Transport</keyword>
<evidence type="ECO:0000256" key="1">
    <source>
        <dbReference type="ARBA" id="ARBA00022448"/>
    </source>
</evidence>
<feature type="transmembrane region" description="Helical" evidence="8">
    <location>
        <begin position="32"/>
        <end position="51"/>
    </location>
</feature>
<evidence type="ECO:0000256" key="2">
    <source>
        <dbReference type="ARBA" id="ARBA00022475"/>
    </source>
</evidence>
<keyword evidence="3" id="KW-0997">Cell inner membrane</keyword>
<keyword evidence="6 8" id="KW-1133">Transmembrane helix</keyword>
<dbReference type="InterPro" id="IPR004673">
    <property type="entry name" value="L-rhamnose-proton_sym_RhaT"/>
</dbReference>
<dbReference type="Proteomes" id="UP001300604">
    <property type="component" value="Chromosome"/>
</dbReference>
<gene>
    <name evidence="9" type="ORF">PXC00_02400</name>
</gene>
<reference evidence="9 10" key="2">
    <citation type="submission" date="2024-06" db="EMBL/GenBank/DDBJ databases">
        <title>Caproicibacterium argilliputei sp. nov, a novel caproic acid producing anaerobic bacterium isolated from pit mud.</title>
        <authorList>
            <person name="Xia S."/>
        </authorList>
    </citation>
    <scope>NUCLEOTIDE SEQUENCE [LARGE SCALE GENOMIC DNA]</scope>
    <source>
        <strain evidence="9 10">ZCY20-5</strain>
    </source>
</reference>
<evidence type="ECO:0000256" key="3">
    <source>
        <dbReference type="ARBA" id="ARBA00022519"/>
    </source>
</evidence>
<keyword evidence="4 8" id="KW-0812">Transmembrane</keyword>
<dbReference type="GO" id="GO:0016020">
    <property type="term" value="C:membrane"/>
    <property type="evidence" value="ECO:0007669"/>
    <property type="project" value="InterPro"/>
</dbReference>
<reference evidence="10" key="3">
    <citation type="submission" date="2024-06" db="EMBL/GenBank/DDBJ databases">
        <authorList>
            <person name="Zeng C."/>
        </authorList>
    </citation>
    <scope>NUCLEOTIDE SEQUENCE [LARGE SCALE GENOMIC DNA]</scope>
    <source>
        <strain evidence="10">ZCY20-5</strain>
    </source>
</reference>
<dbReference type="EMBL" id="CP135996">
    <property type="protein sequence ID" value="WOC32746.1"/>
    <property type="molecule type" value="Genomic_DNA"/>
</dbReference>
<keyword evidence="7 8" id="KW-0472">Membrane</keyword>
<dbReference type="AlphaFoldDB" id="A0AA97H1R0"/>
<name>A0AA97H1R0_9FIRM</name>
<keyword evidence="10" id="KW-1185">Reference proteome</keyword>
<organism evidence="9 10">
    <name type="scientific">Caproicibacterium argilliputei</name>
    <dbReference type="NCBI Taxonomy" id="3030016"/>
    <lineage>
        <taxon>Bacteria</taxon>
        <taxon>Bacillati</taxon>
        <taxon>Bacillota</taxon>
        <taxon>Clostridia</taxon>
        <taxon>Eubacteriales</taxon>
        <taxon>Oscillospiraceae</taxon>
        <taxon>Caproicibacterium</taxon>
    </lineage>
</organism>
<dbReference type="GO" id="GO:0015293">
    <property type="term" value="F:symporter activity"/>
    <property type="evidence" value="ECO:0007669"/>
    <property type="project" value="UniProtKB-KW"/>
</dbReference>
<sequence length="319" mass="33324">MGAAYALLLVSGICQGSFGLGYKKYSPFSWEAFWWVYSLCCIVVSVLWAAFAQPDFGVILAQAGFSDLWLPVLCGVVWGLSTIAFSKSVLLIGMSLCFGINMGTSAAVGSVIPFFFSGKQPSAASVGFLLGGLAVTLAGIGVITKAGLMKEQAQKTANAKAGIGLAVLSGLCSGIMNVGFDKAAPLGAHATNPTAAAAVQWLPVLVGGMAASMVCCTVMIFRRKTWHTFRVKGAARRTGILFLTSVVWLAALALYGVSAKMIGSSGSSVCWLIFNALALIISNLWGLKTGEWQGCGKAKKVLFGGDLIILASWLLILNV</sequence>
<feature type="transmembrane region" description="Helical" evidence="8">
    <location>
        <begin position="298"/>
        <end position="316"/>
    </location>
</feature>
<accession>A0AA97H1R0</accession>
<reference evidence="10" key="1">
    <citation type="submission" date="2024-06" db="EMBL/GenBank/DDBJ databases">
        <title>Caproicibacterium argilliputei sp. nov, a novel caproic acid producing anaerobic bacterium isolated from pit mud.</title>
        <authorList>
            <person name="Zeng C."/>
        </authorList>
    </citation>
    <scope>NUCLEOTIDE SEQUENCE [LARGE SCALE GENOMIC DNA]</scope>
    <source>
        <strain evidence="10">ZCY20-5</strain>
    </source>
</reference>
<feature type="transmembrane region" description="Helical" evidence="8">
    <location>
        <begin position="200"/>
        <end position="220"/>
    </location>
</feature>
<keyword evidence="5" id="KW-0769">Symport</keyword>
<evidence type="ECO:0000256" key="8">
    <source>
        <dbReference type="SAM" id="Phobius"/>
    </source>
</evidence>
<evidence type="ECO:0000256" key="7">
    <source>
        <dbReference type="ARBA" id="ARBA00023136"/>
    </source>
</evidence>
<evidence type="ECO:0000256" key="5">
    <source>
        <dbReference type="ARBA" id="ARBA00022847"/>
    </source>
</evidence>
<evidence type="ECO:0000256" key="6">
    <source>
        <dbReference type="ARBA" id="ARBA00022989"/>
    </source>
</evidence>
<evidence type="ECO:0000313" key="9">
    <source>
        <dbReference type="EMBL" id="WOC32746.1"/>
    </source>
</evidence>
<evidence type="ECO:0000313" key="10">
    <source>
        <dbReference type="Proteomes" id="UP001300604"/>
    </source>
</evidence>
<proteinExistence type="predicted"/>